<organism evidence="3 4">
    <name type="scientific">Calocera viscosa (strain TUFC12733)</name>
    <dbReference type="NCBI Taxonomy" id="1330018"/>
    <lineage>
        <taxon>Eukaryota</taxon>
        <taxon>Fungi</taxon>
        <taxon>Dikarya</taxon>
        <taxon>Basidiomycota</taxon>
        <taxon>Agaricomycotina</taxon>
        <taxon>Dacrymycetes</taxon>
        <taxon>Dacrymycetales</taxon>
        <taxon>Dacrymycetaceae</taxon>
        <taxon>Calocera</taxon>
    </lineage>
</organism>
<dbReference type="Proteomes" id="UP000076738">
    <property type="component" value="Unassembled WGS sequence"/>
</dbReference>
<evidence type="ECO:0000313" key="4">
    <source>
        <dbReference type="Proteomes" id="UP000076738"/>
    </source>
</evidence>
<feature type="region of interest" description="Disordered" evidence="1">
    <location>
        <begin position="27"/>
        <end position="46"/>
    </location>
</feature>
<proteinExistence type="predicted"/>
<keyword evidence="2" id="KW-0732">Signal</keyword>
<feature type="chain" id="PRO_5007890989" evidence="2">
    <location>
        <begin position="20"/>
        <end position="201"/>
    </location>
</feature>
<evidence type="ECO:0000256" key="2">
    <source>
        <dbReference type="SAM" id="SignalP"/>
    </source>
</evidence>
<accession>A0A167P5E1</accession>
<sequence>MQLSPILSLLLSLALLTQALPSRLSTLLPPRLPSRLPPRQSGAGGSNDQAVLQIAQGLTSNYTSTASVLSSLLTSANAPLQPSIHMAVAEMQGVIGNTTALLSALPRAEVGGMKAQVAAAYLVLLDTYMSVMRSGAAVTGFLDAYAGELDDSLTGMVLTVDTAAQGVIAEIAWKGHALKHSLNKLGVFERLNGTVFAGGAV</sequence>
<protein>
    <submittedName>
        <fullName evidence="3">Uncharacterized protein</fullName>
    </submittedName>
</protein>
<gene>
    <name evidence="3" type="ORF">CALVIDRAFT_596949</name>
</gene>
<dbReference type="AlphaFoldDB" id="A0A167P5E1"/>
<evidence type="ECO:0000256" key="1">
    <source>
        <dbReference type="SAM" id="MobiDB-lite"/>
    </source>
</evidence>
<keyword evidence="4" id="KW-1185">Reference proteome</keyword>
<name>A0A167P5E1_CALVF</name>
<feature type="signal peptide" evidence="2">
    <location>
        <begin position="1"/>
        <end position="19"/>
    </location>
</feature>
<dbReference type="EMBL" id="KV417276">
    <property type="protein sequence ID" value="KZO98437.1"/>
    <property type="molecule type" value="Genomic_DNA"/>
</dbReference>
<evidence type="ECO:0000313" key="3">
    <source>
        <dbReference type="EMBL" id="KZO98437.1"/>
    </source>
</evidence>
<reference evidence="3 4" key="1">
    <citation type="journal article" date="2016" name="Mol. Biol. Evol.">
        <title>Comparative Genomics of Early-Diverging Mushroom-Forming Fungi Provides Insights into the Origins of Lignocellulose Decay Capabilities.</title>
        <authorList>
            <person name="Nagy L.G."/>
            <person name="Riley R."/>
            <person name="Tritt A."/>
            <person name="Adam C."/>
            <person name="Daum C."/>
            <person name="Floudas D."/>
            <person name="Sun H."/>
            <person name="Yadav J.S."/>
            <person name="Pangilinan J."/>
            <person name="Larsson K.H."/>
            <person name="Matsuura K."/>
            <person name="Barry K."/>
            <person name="Labutti K."/>
            <person name="Kuo R."/>
            <person name="Ohm R.A."/>
            <person name="Bhattacharya S.S."/>
            <person name="Shirouzu T."/>
            <person name="Yoshinaga Y."/>
            <person name="Martin F.M."/>
            <person name="Grigoriev I.V."/>
            <person name="Hibbett D.S."/>
        </authorList>
    </citation>
    <scope>NUCLEOTIDE SEQUENCE [LARGE SCALE GENOMIC DNA]</scope>
    <source>
        <strain evidence="3 4">TUFC12733</strain>
    </source>
</reference>